<proteinExistence type="predicted"/>
<reference evidence="2 3" key="1">
    <citation type="submission" date="2017-04" db="EMBL/GenBank/DDBJ databases">
        <title>Genome Sequence of the Model Brown-Rot Fungus Postia placenta SB12.</title>
        <authorList>
            <consortium name="DOE Joint Genome Institute"/>
            <person name="Gaskell J."/>
            <person name="Kersten P."/>
            <person name="Larrondo L.F."/>
            <person name="Canessa P."/>
            <person name="Martinez D."/>
            <person name="Hibbett D."/>
            <person name="Schmoll M."/>
            <person name="Kubicek C.P."/>
            <person name="Martinez A.T."/>
            <person name="Yadav J."/>
            <person name="Master E."/>
            <person name="Magnuson J.K."/>
            <person name="James T."/>
            <person name="Yaver D."/>
            <person name="Berka R."/>
            <person name="Labutti K."/>
            <person name="Lipzen A."/>
            <person name="Aerts A."/>
            <person name="Barry K."/>
            <person name="Henrissat B."/>
            <person name="Blanchette R."/>
            <person name="Grigoriev I."/>
            <person name="Cullen D."/>
        </authorList>
    </citation>
    <scope>NUCLEOTIDE SEQUENCE [LARGE SCALE GENOMIC DNA]</scope>
    <source>
        <strain evidence="2 3">MAD-698-R-SB12</strain>
    </source>
</reference>
<dbReference type="OrthoDB" id="2794527at2759"/>
<dbReference type="GeneID" id="36332211"/>
<feature type="domain" description="T6SS Phospholipase effector Tle1-like catalytic" evidence="1">
    <location>
        <begin position="2"/>
        <end position="277"/>
    </location>
</feature>
<dbReference type="InterPro" id="IPR018712">
    <property type="entry name" value="Tle1-like_cat"/>
</dbReference>
<dbReference type="RefSeq" id="XP_024333828.1">
    <property type="nucleotide sequence ID" value="XM_024487262.1"/>
</dbReference>
<protein>
    <recommendedName>
        <fullName evidence="1">T6SS Phospholipase effector Tle1-like catalytic domain-containing protein</fullName>
    </recommendedName>
</protein>
<gene>
    <name evidence="2" type="ORF">POSPLADRAFT_1157989</name>
</gene>
<evidence type="ECO:0000313" key="2">
    <source>
        <dbReference type="EMBL" id="OSX57034.1"/>
    </source>
</evidence>
<sequence length="340" mass="39100">GRNLVVALDGTMNQFGLKNTNVVEIYARIEQNNEQLKYYSSGIGTYANPSRKHTWTLLKTKMESSIDLAIAWNFEKIILAAYRWLSENYKPGDQIFLFGFSRGAYQARVLAGMIDEVGLINPGNEEQIPYSRKVMETNEPLTRVFKTTFSRTDAKVHFLGVWDTVSSVGLTRSSRHLRNTQTVHHVCYFRHALALDERRVKFSPEDILRSWSFGQGNTSDINGSNANSSLQYTRSEQPCSLANGKHCTSCIRLHQRNDDNERRKEVWFAGCHSDLHGISAIWMANEAQAKGLKMTISEAELDPDKFKKQDPKESLKSGWWLLELLPFFSRKEDFPKRHRW</sequence>
<dbReference type="SUPFAM" id="SSF53474">
    <property type="entry name" value="alpha/beta-Hydrolases"/>
    <property type="match status" value="1"/>
</dbReference>
<dbReference type="PANTHER" id="PTHR33840:SF2">
    <property type="entry name" value="TLE1 PHOSPHOLIPASE DOMAIN-CONTAINING PROTEIN"/>
    <property type="match status" value="1"/>
</dbReference>
<evidence type="ECO:0000313" key="3">
    <source>
        <dbReference type="Proteomes" id="UP000194127"/>
    </source>
</evidence>
<accession>A0A1X6MKV7</accession>
<dbReference type="EMBL" id="KZ110610">
    <property type="protein sequence ID" value="OSX57034.1"/>
    <property type="molecule type" value="Genomic_DNA"/>
</dbReference>
<dbReference type="PANTHER" id="PTHR33840">
    <property type="match status" value="1"/>
</dbReference>
<dbReference type="Pfam" id="PF09994">
    <property type="entry name" value="T6SS_Tle1-like_cat"/>
    <property type="match status" value="1"/>
</dbReference>
<dbReference type="InterPro" id="IPR029058">
    <property type="entry name" value="AB_hydrolase_fold"/>
</dbReference>
<dbReference type="STRING" id="670580.A0A1X6MKV7"/>
<feature type="non-terminal residue" evidence="2">
    <location>
        <position position="1"/>
    </location>
</feature>
<name>A0A1X6MKV7_9APHY</name>
<dbReference type="AlphaFoldDB" id="A0A1X6MKV7"/>
<keyword evidence="3" id="KW-1185">Reference proteome</keyword>
<organism evidence="2 3">
    <name type="scientific">Postia placenta MAD-698-R-SB12</name>
    <dbReference type="NCBI Taxonomy" id="670580"/>
    <lineage>
        <taxon>Eukaryota</taxon>
        <taxon>Fungi</taxon>
        <taxon>Dikarya</taxon>
        <taxon>Basidiomycota</taxon>
        <taxon>Agaricomycotina</taxon>
        <taxon>Agaricomycetes</taxon>
        <taxon>Polyporales</taxon>
        <taxon>Adustoporiaceae</taxon>
        <taxon>Rhodonia</taxon>
    </lineage>
</organism>
<evidence type="ECO:0000259" key="1">
    <source>
        <dbReference type="Pfam" id="PF09994"/>
    </source>
</evidence>
<dbReference type="Proteomes" id="UP000194127">
    <property type="component" value="Unassembled WGS sequence"/>
</dbReference>